<reference evidence="5 6" key="1">
    <citation type="submission" date="2019-12" db="EMBL/GenBank/DDBJ databases">
        <title>Auraticoccus cholistani sp. nov., an actinomycete isolated from soil of Cholistan desert.</title>
        <authorList>
            <person name="Cheema M.T."/>
        </authorList>
    </citation>
    <scope>NUCLEOTIDE SEQUENCE [LARGE SCALE GENOMIC DNA]</scope>
    <source>
        <strain evidence="5 6">F435</strain>
    </source>
</reference>
<dbReference type="RefSeq" id="WP_156606958.1">
    <property type="nucleotide sequence ID" value="NZ_WPCU01000001.1"/>
</dbReference>
<dbReference type="PANTHER" id="PTHR43489:SF6">
    <property type="entry name" value="HYDROXYPYRUVATE ISOMERASE-RELATED"/>
    <property type="match status" value="1"/>
</dbReference>
<feature type="domain" description="Xylose isomerase-like TIM barrel" evidence="4">
    <location>
        <begin position="25"/>
        <end position="265"/>
    </location>
</feature>
<dbReference type="InterPro" id="IPR013022">
    <property type="entry name" value="Xyl_isomerase-like_TIM-brl"/>
</dbReference>
<evidence type="ECO:0000313" key="6">
    <source>
        <dbReference type="Proteomes" id="UP000435304"/>
    </source>
</evidence>
<dbReference type="EMBL" id="WPCU01000001">
    <property type="protein sequence ID" value="MVA74473.1"/>
    <property type="molecule type" value="Genomic_DNA"/>
</dbReference>
<dbReference type="InterPro" id="IPR026040">
    <property type="entry name" value="HyI-like"/>
</dbReference>
<dbReference type="Gene3D" id="3.20.20.150">
    <property type="entry name" value="Divalent-metal-dependent TIM barrel enzymes"/>
    <property type="match status" value="1"/>
</dbReference>
<dbReference type="InterPro" id="IPR036237">
    <property type="entry name" value="Xyl_isomerase-like_sf"/>
</dbReference>
<protein>
    <submittedName>
        <fullName evidence="5">TIM barrel protein</fullName>
    </submittedName>
</protein>
<evidence type="ECO:0000313" key="5">
    <source>
        <dbReference type="EMBL" id="MVA74473.1"/>
    </source>
</evidence>
<keyword evidence="1 2" id="KW-0413">Isomerase</keyword>
<dbReference type="GO" id="GO:0008903">
    <property type="term" value="F:hydroxypyruvate isomerase activity"/>
    <property type="evidence" value="ECO:0007669"/>
    <property type="project" value="TreeGrafter"/>
</dbReference>
<dbReference type="AlphaFoldDB" id="A0A6A9UP52"/>
<accession>A0A6A9UP52</accession>
<evidence type="ECO:0000256" key="3">
    <source>
        <dbReference type="PIRSR" id="PIRSR006241-50"/>
    </source>
</evidence>
<evidence type="ECO:0000259" key="4">
    <source>
        <dbReference type="Pfam" id="PF01261"/>
    </source>
</evidence>
<proteinExistence type="inferred from homology"/>
<sequence>MKWNEFVVSANLSLLFAELPYAERFRAAAEAGFTAVETWWPFAEAVPAGREVDELLQAIEASGLRLTGLNFFAGDMAGGERGVACRPERVEELTASTAVLLRIAEATGCRHFNLLHGQLDLEGDVELQHRTAVGAYRRAAEAVAAVGGTVLVEPLARGLNGSYPLTTHTEVLELVDEAGVPGLSLLLDTFHLGMNGVDVPAAVEASAGRIGHVQVADVRDRHEPGSGELDWDAIAAALRRAGYDGVVGAEYRPAGGTVAGLGWLDPA</sequence>
<comment type="caution">
    <text evidence="5">The sequence shown here is derived from an EMBL/GenBank/DDBJ whole genome shotgun (WGS) entry which is preliminary data.</text>
</comment>
<organism evidence="5 6">
    <name type="scientific">Auraticoccus cholistanensis</name>
    <dbReference type="NCBI Taxonomy" id="2656650"/>
    <lineage>
        <taxon>Bacteria</taxon>
        <taxon>Bacillati</taxon>
        <taxon>Actinomycetota</taxon>
        <taxon>Actinomycetes</taxon>
        <taxon>Propionibacteriales</taxon>
        <taxon>Propionibacteriaceae</taxon>
        <taxon>Auraticoccus</taxon>
    </lineage>
</organism>
<feature type="active site" description="Proton donor/acceptor" evidence="3">
    <location>
        <position position="153"/>
    </location>
</feature>
<dbReference type="PANTHER" id="PTHR43489">
    <property type="entry name" value="ISOMERASE"/>
    <property type="match status" value="1"/>
</dbReference>
<dbReference type="InterPro" id="IPR050417">
    <property type="entry name" value="Sugar_Epim/Isomerase"/>
</dbReference>
<dbReference type="PIRSF" id="PIRSF006241">
    <property type="entry name" value="HyI"/>
    <property type="match status" value="1"/>
</dbReference>
<dbReference type="Proteomes" id="UP000435304">
    <property type="component" value="Unassembled WGS sequence"/>
</dbReference>
<dbReference type="GO" id="GO:0046487">
    <property type="term" value="P:glyoxylate metabolic process"/>
    <property type="evidence" value="ECO:0007669"/>
    <property type="project" value="TreeGrafter"/>
</dbReference>
<feature type="active site" description="Proton donor/acceptor" evidence="3">
    <location>
        <position position="250"/>
    </location>
</feature>
<keyword evidence="6" id="KW-1185">Reference proteome</keyword>
<evidence type="ECO:0000256" key="2">
    <source>
        <dbReference type="PIRNR" id="PIRNR006241"/>
    </source>
</evidence>
<dbReference type="Pfam" id="PF01261">
    <property type="entry name" value="AP_endonuc_2"/>
    <property type="match status" value="1"/>
</dbReference>
<evidence type="ECO:0000256" key="1">
    <source>
        <dbReference type="ARBA" id="ARBA00023235"/>
    </source>
</evidence>
<gene>
    <name evidence="5" type="ORF">GC722_00255</name>
</gene>
<comment type="similarity">
    <text evidence="2">Belongs to the hyi family.</text>
</comment>
<dbReference type="SUPFAM" id="SSF51658">
    <property type="entry name" value="Xylose isomerase-like"/>
    <property type="match status" value="1"/>
</dbReference>
<name>A0A6A9UP52_9ACTN</name>